<dbReference type="RefSeq" id="WP_184170429.1">
    <property type="nucleotide sequence ID" value="NZ_JACHGF010000001.1"/>
</dbReference>
<evidence type="ECO:0000313" key="3">
    <source>
        <dbReference type="Proteomes" id="UP000557307"/>
    </source>
</evidence>
<organism evidence="2 3">
    <name type="scientific">Rhabdobacter roseus</name>
    <dbReference type="NCBI Taxonomy" id="1655419"/>
    <lineage>
        <taxon>Bacteria</taxon>
        <taxon>Pseudomonadati</taxon>
        <taxon>Bacteroidota</taxon>
        <taxon>Cytophagia</taxon>
        <taxon>Cytophagales</taxon>
        <taxon>Cytophagaceae</taxon>
        <taxon>Rhabdobacter</taxon>
    </lineage>
</organism>
<dbReference type="InterPro" id="IPR007060">
    <property type="entry name" value="FtsL/DivIC"/>
</dbReference>
<accession>A0A840TFW9</accession>
<comment type="caution">
    <text evidence="2">The sequence shown here is derived from an EMBL/GenBank/DDBJ whole genome shotgun (WGS) entry which is preliminary data.</text>
</comment>
<keyword evidence="1" id="KW-1133">Transmembrane helix</keyword>
<evidence type="ECO:0000313" key="2">
    <source>
        <dbReference type="EMBL" id="MBB5282384.1"/>
    </source>
</evidence>
<keyword evidence="2" id="KW-0132">Cell division</keyword>
<keyword evidence="2" id="KW-0131">Cell cycle</keyword>
<name>A0A840TFW9_9BACT</name>
<proteinExistence type="predicted"/>
<dbReference type="EMBL" id="JACHGF010000001">
    <property type="protein sequence ID" value="MBB5282384.1"/>
    <property type="molecule type" value="Genomic_DNA"/>
</dbReference>
<reference evidence="2 3" key="1">
    <citation type="submission" date="2020-08" db="EMBL/GenBank/DDBJ databases">
        <title>Genomic Encyclopedia of Type Strains, Phase IV (KMG-IV): sequencing the most valuable type-strain genomes for metagenomic binning, comparative biology and taxonomic classification.</title>
        <authorList>
            <person name="Goeker M."/>
        </authorList>
    </citation>
    <scope>NUCLEOTIDE SEQUENCE [LARGE SCALE GENOMIC DNA]</scope>
    <source>
        <strain evidence="2 3">DSM 105074</strain>
    </source>
</reference>
<sequence length="115" mass="14179">MPLVLKYASRWLRFIFKFYTGTFIIWLVWICFLDDNNLIVVWTNRAKMKELESEKEYYQEKIAQVKKEREEVFGNQKLLEKWAREKYFMRKPTEDVYVIVDENNQPIESRLNEND</sequence>
<dbReference type="GO" id="GO:0051301">
    <property type="term" value="P:cell division"/>
    <property type="evidence" value="ECO:0007669"/>
    <property type="project" value="UniProtKB-KW"/>
</dbReference>
<keyword evidence="1" id="KW-0472">Membrane</keyword>
<feature type="transmembrane region" description="Helical" evidence="1">
    <location>
        <begin position="12"/>
        <end position="30"/>
    </location>
</feature>
<dbReference type="AlphaFoldDB" id="A0A840TFW9"/>
<evidence type="ECO:0000256" key="1">
    <source>
        <dbReference type="SAM" id="Phobius"/>
    </source>
</evidence>
<keyword evidence="1" id="KW-0812">Transmembrane</keyword>
<dbReference type="Proteomes" id="UP000557307">
    <property type="component" value="Unassembled WGS sequence"/>
</dbReference>
<gene>
    <name evidence="2" type="ORF">HNQ92_000505</name>
</gene>
<protein>
    <submittedName>
        <fullName evidence="2">Cell division protein FtsB</fullName>
    </submittedName>
</protein>
<dbReference type="Pfam" id="PF04977">
    <property type="entry name" value="DivIC"/>
    <property type="match status" value="1"/>
</dbReference>
<keyword evidence="3" id="KW-1185">Reference proteome</keyword>